<dbReference type="InterPro" id="IPR004838">
    <property type="entry name" value="NHTrfase_class1_PyrdxlP-BS"/>
</dbReference>
<evidence type="ECO:0000256" key="6">
    <source>
        <dbReference type="ARBA" id="ARBA00015959"/>
    </source>
</evidence>
<dbReference type="Pfam" id="PF00155">
    <property type="entry name" value="Aminotran_1_2"/>
    <property type="match status" value="1"/>
</dbReference>
<dbReference type="GO" id="GO:0006559">
    <property type="term" value="P:L-phenylalanine catabolic process"/>
    <property type="evidence" value="ECO:0007669"/>
    <property type="project" value="UniProtKB-UniRule"/>
</dbReference>
<evidence type="ECO:0000259" key="15">
    <source>
        <dbReference type="Pfam" id="PF00155"/>
    </source>
</evidence>
<keyword evidence="9" id="KW-0828">Tyrosine catabolism</keyword>
<dbReference type="InterPro" id="IPR004839">
    <property type="entry name" value="Aminotransferase_I/II_large"/>
</dbReference>
<keyword evidence="11" id="KW-0585">Phenylalanine catabolism</keyword>
<dbReference type="Proteomes" id="UP001314205">
    <property type="component" value="Unassembled WGS sequence"/>
</dbReference>
<comment type="similarity">
    <text evidence="3 13">Belongs to the class-I pyridoxal-phosphate-dependent aminotransferase family.</text>
</comment>
<dbReference type="AlphaFoldDB" id="A0AAV1M5R7"/>
<dbReference type="CDD" id="cd00609">
    <property type="entry name" value="AAT_like"/>
    <property type="match status" value="1"/>
</dbReference>
<reference evidence="16 17" key="1">
    <citation type="submission" date="2023-11" db="EMBL/GenBank/DDBJ databases">
        <authorList>
            <person name="Hedman E."/>
            <person name="Englund M."/>
            <person name="Stromberg M."/>
            <person name="Nyberg Akerstrom W."/>
            <person name="Nylinder S."/>
            <person name="Jareborg N."/>
            <person name="Kallberg Y."/>
            <person name="Kronander E."/>
        </authorList>
    </citation>
    <scope>NUCLEOTIDE SEQUENCE [LARGE SCALE GENOMIC DNA]</scope>
</reference>
<gene>
    <name evidence="16" type="ORF">PARMNEM_LOCUS21420</name>
</gene>
<sequence length="437" mass="49219">MSRRARRSQEWNVRASALARNTHNLIRNIVDNLQVEPNPDKPFIALSIGDPTTFGNLNPPEQVIQAIRDSVELHTSRGYAPSKGHQEAREAVAVYSAHQGDISAEDVILSSGCSHAIELVITVLAECGQNILVPRPGFMIYKTLAEGLGIQIKYYRLLPDKQWKVDLDDLENQINDDTAAIVVINPSNPCGSVYNKEHLSEILDIASRNQVPIIADEIYEHFVFSGNEFTAISSLSKDVPVLTCGGLTKRFLVPGWRMGWVIIHDRHNILGREVRQGLANLSTRILGPSTLIQRALPAILKYTPQSFFDDVLLFIENQAKLAYAELLRAPGLRPIMPQGAMYMMIEIKISLFSEFKNDLQFVERMVSEQSVFCLPGRCFEYPNFMRIVLTVPEDALREACQRIAIFCKEHIDMEEKCKEINSNIIQVTNETEVICNN</sequence>
<feature type="domain" description="Aminotransferase class I/classII large" evidence="15">
    <location>
        <begin position="43"/>
        <end position="403"/>
    </location>
</feature>
<organism evidence="16 17">
    <name type="scientific">Parnassius mnemosyne</name>
    <name type="common">clouded apollo</name>
    <dbReference type="NCBI Taxonomy" id="213953"/>
    <lineage>
        <taxon>Eukaryota</taxon>
        <taxon>Metazoa</taxon>
        <taxon>Ecdysozoa</taxon>
        <taxon>Arthropoda</taxon>
        <taxon>Hexapoda</taxon>
        <taxon>Insecta</taxon>
        <taxon>Pterygota</taxon>
        <taxon>Neoptera</taxon>
        <taxon>Endopterygota</taxon>
        <taxon>Lepidoptera</taxon>
        <taxon>Glossata</taxon>
        <taxon>Ditrysia</taxon>
        <taxon>Papilionoidea</taxon>
        <taxon>Papilionidae</taxon>
        <taxon>Parnassiinae</taxon>
        <taxon>Parnassini</taxon>
        <taxon>Parnassius</taxon>
        <taxon>Driopa</taxon>
    </lineage>
</organism>
<keyword evidence="8" id="KW-0808">Transferase</keyword>
<evidence type="ECO:0000256" key="3">
    <source>
        <dbReference type="ARBA" id="ARBA00007441"/>
    </source>
</evidence>
<proteinExistence type="inferred from homology"/>
<dbReference type="PANTHER" id="PTHR45744">
    <property type="entry name" value="TYROSINE AMINOTRANSFERASE"/>
    <property type="match status" value="1"/>
</dbReference>
<dbReference type="Gene3D" id="3.40.640.10">
    <property type="entry name" value="Type I PLP-dependent aspartate aminotransferase-like (Major domain)"/>
    <property type="match status" value="1"/>
</dbReference>
<name>A0AAV1M5R7_9NEOP</name>
<evidence type="ECO:0000256" key="8">
    <source>
        <dbReference type="ARBA" id="ARBA00022679"/>
    </source>
</evidence>
<dbReference type="Gene3D" id="3.90.1150.10">
    <property type="entry name" value="Aspartate Aminotransferase, domain 1"/>
    <property type="match status" value="1"/>
</dbReference>
<dbReference type="InterPro" id="IPR005958">
    <property type="entry name" value="TyrNic_aminoTrfase"/>
</dbReference>
<evidence type="ECO:0000256" key="2">
    <source>
        <dbReference type="ARBA" id="ARBA00005203"/>
    </source>
</evidence>
<evidence type="ECO:0000256" key="1">
    <source>
        <dbReference type="ARBA" id="ARBA00001933"/>
    </source>
</evidence>
<comment type="function">
    <text evidence="13">Transaminase involved in tyrosine breakdown. Converts tyrosine to p-hydroxyphenylpyruvate.</text>
</comment>
<evidence type="ECO:0000256" key="11">
    <source>
        <dbReference type="ARBA" id="ARBA00023232"/>
    </source>
</evidence>
<dbReference type="FunFam" id="3.40.640.10:FF:000048">
    <property type="entry name" value="tyrosine aminotransferase"/>
    <property type="match status" value="1"/>
</dbReference>
<dbReference type="InterPro" id="IPR005957">
    <property type="entry name" value="Tyrosine_aminoTrfase"/>
</dbReference>
<keyword evidence="7" id="KW-0032">Aminotransferase</keyword>
<evidence type="ECO:0000256" key="12">
    <source>
        <dbReference type="ARBA" id="ARBA00047798"/>
    </source>
</evidence>
<dbReference type="InterPro" id="IPR015421">
    <property type="entry name" value="PyrdxlP-dep_Trfase_major"/>
</dbReference>
<dbReference type="NCBIfam" id="TIGR01264">
    <property type="entry name" value="tyr_amTase_E"/>
    <property type="match status" value="1"/>
</dbReference>
<comment type="cofactor">
    <cofactor evidence="1 13 14">
        <name>pyridoxal 5'-phosphate</name>
        <dbReference type="ChEBI" id="CHEBI:597326"/>
    </cofactor>
</comment>
<evidence type="ECO:0000256" key="14">
    <source>
        <dbReference type="PIRSR" id="PIRSR000517-1"/>
    </source>
</evidence>
<evidence type="ECO:0000313" key="16">
    <source>
        <dbReference type="EMBL" id="CAK1602998.1"/>
    </source>
</evidence>
<dbReference type="NCBIfam" id="TIGR01265">
    <property type="entry name" value="tyr_nico_aTase"/>
    <property type="match status" value="1"/>
</dbReference>
<dbReference type="SUPFAM" id="SSF53383">
    <property type="entry name" value="PLP-dependent transferases"/>
    <property type="match status" value="1"/>
</dbReference>
<feature type="modified residue" description="N6-(pyridoxal phosphate)lysine" evidence="14">
    <location>
        <position position="249"/>
    </location>
</feature>
<evidence type="ECO:0000256" key="13">
    <source>
        <dbReference type="PIRNR" id="PIRNR000517"/>
    </source>
</evidence>
<dbReference type="PANTHER" id="PTHR45744:SF2">
    <property type="entry name" value="TYROSINE AMINOTRANSFERASE"/>
    <property type="match status" value="1"/>
</dbReference>
<dbReference type="InterPro" id="IPR015422">
    <property type="entry name" value="PyrdxlP-dep_Trfase_small"/>
</dbReference>
<comment type="caution">
    <text evidence="16">The sequence shown here is derived from an EMBL/GenBank/DDBJ whole genome shotgun (WGS) entry which is preliminary data.</text>
</comment>
<dbReference type="InterPro" id="IPR015424">
    <property type="entry name" value="PyrdxlP-dep_Trfase"/>
</dbReference>
<comment type="subunit">
    <text evidence="4 13">Homodimer.</text>
</comment>
<evidence type="ECO:0000256" key="5">
    <source>
        <dbReference type="ARBA" id="ARBA00012749"/>
    </source>
</evidence>
<accession>A0AAV1M5R7</accession>
<evidence type="ECO:0000256" key="9">
    <source>
        <dbReference type="ARBA" id="ARBA00022878"/>
    </source>
</evidence>
<evidence type="ECO:0000256" key="7">
    <source>
        <dbReference type="ARBA" id="ARBA00022576"/>
    </source>
</evidence>
<evidence type="ECO:0000256" key="10">
    <source>
        <dbReference type="ARBA" id="ARBA00022898"/>
    </source>
</evidence>
<dbReference type="GO" id="GO:0006572">
    <property type="term" value="P:L-tyrosine catabolic process"/>
    <property type="evidence" value="ECO:0007669"/>
    <property type="project" value="UniProtKB-KW"/>
</dbReference>
<keyword evidence="17" id="KW-1185">Reference proteome</keyword>
<comment type="pathway">
    <text evidence="2 13">Amino-acid degradation; L-phenylalanine degradation; acetoacetate and fumarate from L-phenylalanine: step 2/6.</text>
</comment>
<dbReference type="EC" id="2.6.1.5" evidence="5 13"/>
<comment type="catalytic activity">
    <reaction evidence="12 13">
        <text>L-tyrosine + 2-oxoglutarate = 3-(4-hydroxyphenyl)pyruvate + L-glutamate</text>
        <dbReference type="Rhea" id="RHEA:15093"/>
        <dbReference type="ChEBI" id="CHEBI:16810"/>
        <dbReference type="ChEBI" id="CHEBI:29985"/>
        <dbReference type="ChEBI" id="CHEBI:36242"/>
        <dbReference type="ChEBI" id="CHEBI:58315"/>
        <dbReference type="EC" id="2.6.1.5"/>
    </reaction>
</comment>
<protein>
    <recommendedName>
        <fullName evidence="6 13">Tyrosine aminotransferase</fullName>
        <shortName evidence="13">TAT</shortName>
        <ecNumber evidence="5 13">2.6.1.5</ecNumber>
    </recommendedName>
</protein>
<dbReference type="PROSITE" id="PS00105">
    <property type="entry name" value="AA_TRANSFER_CLASS_1"/>
    <property type="match status" value="1"/>
</dbReference>
<dbReference type="GO" id="GO:0004838">
    <property type="term" value="F:L-tyrosine-2-oxoglutarate transaminase activity"/>
    <property type="evidence" value="ECO:0007669"/>
    <property type="project" value="UniProtKB-UniRule"/>
</dbReference>
<keyword evidence="10 13" id="KW-0663">Pyridoxal phosphate</keyword>
<dbReference type="PIRSF" id="PIRSF000517">
    <property type="entry name" value="Tyr_transaminase"/>
    <property type="match status" value="1"/>
</dbReference>
<evidence type="ECO:0000256" key="4">
    <source>
        <dbReference type="ARBA" id="ARBA00011738"/>
    </source>
</evidence>
<dbReference type="PRINTS" id="PR00753">
    <property type="entry name" value="ACCSYNTHASE"/>
</dbReference>
<dbReference type="GO" id="GO:0030170">
    <property type="term" value="F:pyridoxal phosphate binding"/>
    <property type="evidence" value="ECO:0007669"/>
    <property type="project" value="InterPro"/>
</dbReference>
<dbReference type="EMBL" id="CAVLGL010000148">
    <property type="protein sequence ID" value="CAK1602998.1"/>
    <property type="molecule type" value="Genomic_DNA"/>
</dbReference>
<evidence type="ECO:0000313" key="17">
    <source>
        <dbReference type="Proteomes" id="UP001314205"/>
    </source>
</evidence>